<dbReference type="InterPro" id="IPR003462">
    <property type="entry name" value="ODC_Mu_crystall"/>
</dbReference>
<dbReference type="InterPro" id="IPR023401">
    <property type="entry name" value="ODC_N"/>
</dbReference>
<dbReference type="Proteomes" id="UP000296159">
    <property type="component" value="Unassembled WGS sequence"/>
</dbReference>
<reference evidence="1 2" key="1">
    <citation type="submission" date="2018-04" db="EMBL/GenBank/DDBJ databases">
        <title>Brenneria corticis sp.nov.</title>
        <authorList>
            <person name="Li Y."/>
        </authorList>
    </citation>
    <scope>NUCLEOTIDE SEQUENCE [LARGE SCALE GENOMIC DNA]</scope>
    <source>
        <strain evidence="1 2">CFCC 11842</strain>
    </source>
</reference>
<evidence type="ECO:0000313" key="1">
    <source>
        <dbReference type="EMBL" id="PWC12506.1"/>
    </source>
</evidence>
<dbReference type="EMBL" id="QDKH01000023">
    <property type="protein sequence ID" value="PWC12506.1"/>
    <property type="molecule type" value="Genomic_DNA"/>
</dbReference>
<dbReference type="Pfam" id="PF02423">
    <property type="entry name" value="OCD_Mu_crystall"/>
    <property type="match status" value="1"/>
</dbReference>
<comment type="caution">
    <text evidence="1">The sequence shown here is derived from an EMBL/GenBank/DDBJ whole genome shotgun (WGS) entry which is preliminary data.</text>
</comment>
<gene>
    <name evidence="1" type="ORF">DDT56_17720</name>
</gene>
<dbReference type="PIRSF" id="PIRSF001439">
    <property type="entry name" value="CryM"/>
    <property type="match status" value="1"/>
</dbReference>
<dbReference type="SUPFAM" id="SSF51735">
    <property type="entry name" value="NAD(P)-binding Rossmann-fold domains"/>
    <property type="match status" value="1"/>
</dbReference>
<dbReference type="PANTHER" id="PTHR13812">
    <property type="entry name" value="KETIMINE REDUCTASE MU-CRYSTALLIN"/>
    <property type="match status" value="1"/>
</dbReference>
<dbReference type="AlphaFoldDB" id="A0A2U1TSY0"/>
<dbReference type="RefSeq" id="WP_136167738.1">
    <property type="nucleotide sequence ID" value="NZ_KZ819087.1"/>
</dbReference>
<dbReference type="GO" id="GO:0005737">
    <property type="term" value="C:cytoplasm"/>
    <property type="evidence" value="ECO:0007669"/>
    <property type="project" value="TreeGrafter"/>
</dbReference>
<dbReference type="Gene3D" id="3.30.1780.10">
    <property type="entry name" value="ornithine cyclodeaminase, domain 1"/>
    <property type="match status" value="1"/>
</dbReference>
<accession>A0A2U1TSY0</accession>
<sequence>MRPALRYLSQQDVLQLGGADPHRALQDIIDVVHLMRGGEAHMPAETHVDLATPLGKAYALPAYVGGRFNAAGVKWTAHRPQSGDALPQALALTLINRADSGVPVGLVESALLTATRTAAVSAIALRYAAPRPVKRVLLLGAGVQAQAHIGMLKSLFPDLDQLICWNRTVEKRVRLLANAGDLPWPVACPATLAAALAGEADALITCTSATQPFLGAPALREGTIVLQIGYHEMQFAGIRRATKVVADLWGDFSRTSAKSLFQMYRAGRFSPDELAADLGHLLIDHWRPAADDRVYFSSFGLNVFDIALAARLLQDAERQQRGRLLPLFPGVQ</sequence>
<keyword evidence="2" id="KW-1185">Reference proteome</keyword>
<evidence type="ECO:0000313" key="2">
    <source>
        <dbReference type="Proteomes" id="UP000296159"/>
    </source>
</evidence>
<organism evidence="1 2">
    <name type="scientific">Brenneria corticis</name>
    <dbReference type="NCBI Taxonomy" id="2173106"/>
    <lineage>
        <taxon>Bacteria</taxon>
        <taxon>Pseudomonadati</taxon>
        <taxon>Pseudomonadota</taxon>
        <taxon>Gammaproteobacteria</taxon>
        <taxon>Enterobacterales</taxon>
        <taxon>Pectobacteriaceae</taxon>
        <taxon>Brenneria</taxon>
    </lineage>
</organism>
<dbReference type="Gene3D" id="3.40.50.720">
    <property type="entry name" value="NAD(P)-binding Rossmann-like Domain"/>
    <property type="match status" value="1"/>
</dbReference>
<dbReference type="InterPro" id="IPR036291">
    <property type="entry name" value="NAD(P)-bd_dom_sf"/>
</dbReference>
<dbReference type="PANTHER" id="PTHR13812:SF19">
    <property type="entry name" value="KETIMINE REDUCTASE MU-CRYSTALLIN"/>
    <property type="match status" value="1"/>
</dbReference>
<protein>
    <submittedName>
        <fullName evidence="1">Ornithine cyclodeaminase</fullName>
    </submittedName>
</protein>
<proteinExistence type="predicted"/>
<name>A0A2U1TSY0_9GAMM</name>